<accession>A0ABW2XQF8</accession>
<evidence type="ECO:0000313" key="2">
    <source>
        <dbReference type="EMBL" id="MFD0688569.1"/>
    </source>
</evidence>
<dbReference type="RefSeq" id="WP_131763943.1">
    <property type="nucleotide sequence ID" value="NZ_CAACUY010000443.1"/>
</dbReference>
<feature type="region of interest" description="Disordered" evidence="1">
    <location>
        <begin position="1"/>
        <end position="36"/>
    </location>
</feature>
<keyword evidence="3" id="KW-1185">Reference proteome</keyword>
<proteinExistence type="predicted"/>
<sequence>MAENDPASRAREARPREARTREPRTREPARDVSRARLSAARDEAVRALDLLDGARRQMALTCREAGPAPVEDCQLTEAALALAQAARELTRLVRARTREYRTDGAAAHRSAGKARRAVPDDGEPIVVLDLASRLGAGWRLCQYTSADRDAHRWHLRHDGHPAGAVTHYLDLRGERTGWEAHDARGFRLWPGPDGDAFGRSSGHLWATRAAAVRAVARAHRCP</sequence>
<dbReference type="Proteomes" id="UP001597063">
    <property type="component" value="Unassembled WGS sequence"/>
</dbReference>
<gene>
    <name evidence="2" type="ORF">ACFQZM_29015</name>
</gene>
<protein>
    <submittedName>
        <fullName evidence="2">Uncharacterized protein</fullName>
    </submittedName>
</protein>
<dbReference type="EMBL" id="JBHTGP010000014">
    <property type="protein sequence ID" value="MFD0688569.1"/>
    <property type="molecule type" value="Genomic_DNA"/>
</dbReference>
<organism evidence="2 3">
    <name type="scientific">Actinomadura fibrosa</name>
    <dbReference type="NCBI Taxonomy" id="111802"/>
    <lineage>
        <taxon>Bacteria</taxon>
        <taxon>Bacillati</taxon>
        <taxon>Actinomycetota</taxon>
        <taxon>Actinomycetes</taxon>
        <taxon>Streptosporangiales</taxon>
        <taxon>Thermomonosporaceae</taxon>
        <taxon>Actinomadura</taxon>
    </lineage>
</organism>
<evidence type="ECO:0000256" key="1">
    <source>
        <dbReference type="SAM" id="MobiDB-lite"/>
    </source>
</evidence>
<reference evidence="3" key="1">
    <citation type="journal article" date="2019" name="Int. J. Syst. Evol. Microbiol.">
        <title>The Global Catalogue of Microorganisms (GCM) 10K type strain sequencing project: providing services to taxonomists for standard genome sequencing and annotation.</title>
        <authorList>
            <consortium name="The Broad Institute Genomics Platform"/>
            <consortium name="The Broad Institute Genome Sequencing Center for Infectious Disease"/>
            <person name="Wu L."/>
            <person name="Ma J."/>
        </authorList>
    </citation>
    <scope>NUCLEOTIDE SEQUENCE [LARGE SCALE GENOMIC DNA]</scope>
    <source>
        <strain evidence="3">JCM 9371</strain>
    </source>
</reference>
<evidence type="ECO:0000313" key="3">
    <source>
        <dbReference type="Proteomes" id="UP001597063"/>
    </source>
</evidence>
<name>A0ABW2XQF8_9ACTN</name>
<comment type="caution">
    <text evidence="2">The sequence shown here is derived from an EMBL/GenBank/DDBJ whole genome shotgun (WGS) entry which is preliminary data.</text>
</comment>